<dbReference type="RefSeq" id="XP_007510746.1">
    <property type="nucleotide sequence ID" value="XM_007510684.1"/>
</dbReference>
<dbReference type="CDD" id="cd00448">
    <property type="entry name" value="YjgF_YER057c_UK114_family"/>
    <property type="match status" value="1"/>
</dbReference>
<dbReference type="PANTHER" id="PTHR12196">
    <property type="entry name" value="DOMAIN OF UNKNOWN FUNCTION 71 DUF71 -CONTAINING PROTEIN"/>
    <property type="match status" value="1"/>
</dbReference>
<dbReference type="NCBIfam" id="TIGR00290">
    <property type="entry name" value="MJ0570_dom"/>
    <property type="match status" value="1"/>
</dbReference>
<dbReference type="PANTHER" id="PTHR12196:SF2">
    <property type="entry name" value="DIPHTHINE--AMMONIA LIGASE"/>
    <property type="match status" value="1"/>
</dbReference>
<dbReference type="InterPro" id="IPR002761">
    <property type="entry name" value="Diphthami_syn_dom"/>
</dbReference>
<dbReference type="EMBL" id="FO082269">
    <property type="protein sequence ID" value="CCO18279.1"/>
    <property type="molecule type" value="Genomic_DNA"/>
</dbReference>
<dbReference type="FunFam" id="3.90.1490.10:FF:000001">
    <property type="entry name" value="Diphthine--ammonia ligase"/>
    <property type="match status" value="1"/>
</dbReference>
<dbReference type="GO" id="GO:0005524">
    <property type="term" value="F:ATP binding"/>
    <property type="evidence" value="ECO:0007669"/>
    <property type="project" value="UniProtKB-KW"/>
</dbReference>
<keyword evidence="5" id="KW-0547">Nucleotide-binding</keyword>
<evidence type="ECO:0000313" key="12">
    <source>
        <dbReference type="EMBL" id="CCO18279.1"/>
    </source>
</evidence>
<dbReference type="SUPFAM" id="SSF52402">
    <property type="entry name" value="Adenine nucleotide alpha hydrolases-like"/>
    <property type="match status" value="1"/>
</dbReference>
<evidence type="ECO:0000259" key="11">
    <source>
        <dbReference type="Pfam" id="PF01902"/>
    </source>
</evidence>
<name>K8EJV4_9CHLO</name>
<evidence type="ECO:0000256" key="9">
    <source>
        <dbReference type="ARBA" id="ARBA00048108"/>
    </source>
</evidence>
<dbReference type="EC" id="6.3.1.14" evidence="2"/>
<dbReference type="SUPFAM" id="SSF55298">
    <property type="entry name" value="YjgF-like"/>
    <property type="match status" value="2"/>
</dbReference>
<evidence type="ECO:0000313" key="13">
    <source>
        <dbReference type="Proteomes" id="UP000198341"/>
    </source>
</evidence>
<reference evidence="12 13" key="1">
    <citation type="submission" date="2011-10" db="EMBL/GenBank/DDBJ databases">
        <authorList>
            <person name="Genoscope - CEA"/>
        </authorList>
    </citation>
    <scope>NUCLEOTIDE SEQUENCE [LARGE SCALE GENOMIC DNA]</scope>
    <source>
        <strain evidence="12 13">RCC 1105</strain>
    </source>
</reference>
<dbReference type="InterPro" id="IPR030662">
    <property type="entry name" value="DPH6/MJ0570"/>
</dbReference>
<keyword evidence="6" id="KW-0067">ATP-binding</keyword>
<evidence type="ECO:0000256" key="3">
    <source>
        <dbReference type="ARBA" id="ARBA00018426"/>
    </source>
</evidence>
<feature type="domain" description="Diphthamide synthase" evidence="11">
    <location>
        <begin position="7"/>
        <end position="251"/>
    </location>
</feature>
<dbReference type="eggNOG" id="KOG2316">
    <property type="taxonomic scope" value="Eukaryota"/>
</dbReference>
<dbReference type="Gene3D" id="3.90.1490.10">
    <property type="entry name" value="putative n-type atp pyrophosphatase, domain 2"/>
    <property type="match status" value="1"/>
</dbReference>
<gene>
    <name evidence="12" type="ordered locus">Bathy10g01150</name>
</gene>
<dbReference type="GO" id="GO:0017183">
    <property type="term" value="P:protein histidyl modification to diphthamide"/>
    <property type="evidence" value="ECO:0007669"/>
    <property type="project" value="TreeGrafter"/>
</dbReference>
<feature type="region of interest" description="Disordered" evidence="10">
    <location>
        <begin position="324"/>
        <end position="349"/>
    </location>
</feature>
<evidence type="ECO:0000256" key="2">
    <source>
        <dbReference type="ARBA" id="ARBA00012089"/>
    </source>
</evidence>
<dbReference type="AlphaFoldDB" id="K8EJV4"/>
<sequence length="805" mass="90561">MPQIYSVLALVSGGKDSIFALQLCQTHGHRITALGNLTPEDQHVEELDSHCFQTVSHSMINLYPQLIDENIPVFRRKLIGRSVHTDLNYPERGVETDEIEDLRALIQFAKERVKVDAVCSGAILSDYQRLRVERICFELNLVSLSYLWKQTPQKRLLEDILNVGRIEAVLVKTAAMGLDPRKHLGETLAEVKEDLIRIEEEYGSHSCGEGGEFESLVLDAPFFTRGRLRIEESEVVETSADRFARSGHLKILRVSVKKKGKDNDGRKDKYANEECGEVVWVPDDYVATPPPPPPPTSLSLRSLDIHDDNAKLSPNVEVYLQRMNSSSSDGSNSSNSSSSSSKSSESNSISDNESRTVWLRCKNKANADEAFQELKSALKREGGIFSIEEHATMTHCYLKSMDDFGSFNAAYSRHMRAVEPSARACVALPLKDDISFILAMVLSRSKRIKSLHVASISAWAPACIGPYAQLCGAGAFLYVAGQIGMQPRNLDLESNVYEEARRCVKSCHQIREEICKNNGSEKVSFAKQAVQTTFYASSNRKTEDESVHSVSFKEYCRNHVWDPSEPYCDPLVVKEEKEEENKNTNQDVYVGGENISDMTDPDCIFMREKLSGLFMSLFLTVPMLPKNAAMEIEPILASSLVLSPNSMDEDSYTNGELCFDARTSVFGNFKETAKYIGRVNEWARILIFFERLGDEDGKDERVDVAEHFERIRETYKLAPFDATSVKVYYSEKHGTKKDAEFACRNSFNQLFDKNSSSFTKDEEKKKTRHLSPPTIAIPVVDCGYFGKDNSTTRCAFALELVFIKK</sequence>
<dbReference type="eggNOG" id="KOG2317">
    <property type="taxonomic scope" value="Eukaryota"/>
</dbReference>
<keyword evidence="4" id="KW-0436">Ligase</keyword>
<dbReference type="OrthoDB" id="498766at2759"/>
<dbReference type="GO" id="GO:0017178">
    <property type="term" value="F:diphthine-ammonia ligase activity"/>
    <property type="evidence" value="ECO:0007669"/>
    <property type="project" value="UniProtKB-EC"/>
</dbReference>
<accession>K8EJV4</accession>
<dbReference type="Proteomes" id="UP000198341">
    <property type="component" value="Chromosome 10"/>
</dbReference>
<evidence type="ECO:0000256" key="8">
    <source>
        <dbReference type="ARBA" id="ARBA00031552"/>
    </source>
</evidence>
<comment type="pathway">
    <text evidence="1">Protein modification; peptidyl-diphthamide biosynthesis.</text>
</comment>
<dbReference type="Gene3D" id="3.40.50.620">
    <property type="entry name" value="HUPs"/>
    <property type="match status" value="1"/>
</dbReference>
<dbReference type="InterPro" id="IPR014729">
    <property type="entry name" value="Rossmann-like_a/b/a_fold"/>
</dbReference>
<comment type="catalytic activity">
    <reaction evidence="9">
        <text>diphthine-[translation elongation factor 2] + NH4(+) + ATP = diphthamide-[translation elongation factor 2] + AMP + diphosphate + H(+)</text>
        <dbReference type="Rhea" id="RHEA:19753"/>
        <dbReference type="Rhea" id="RHEA-COMP:10172"/>
        <dbReference type="Rhea" id="RHEA-COMP:10174"/>
        <dbReference type="ChEBI" id="CHEBI:15378"/>
        <dbReference type="ChEBI" id="CHEBI:16692"/>
        <dbReference type="ChEBI" id="CHEBI:28938"/>
        <dbReference type="ChEBI" id="CHEBI:30616"/>
        <dbReference type="ChEBI" id="CHEBI:33019"/>
        <dbReference type="ChEBI" id="CHEBI:82696"/>
        <dbReference type="ChEBI" id="CHEBI:456215"/>
        <dbReference type="EC" id="6.3.1.14"/>
    </reaction>
</comment>
<dbReference type="GeneID" id="19013192"/>
<dbReference type="InterPro" id="IPR035959">
    <property type="entry name" value="RutC-like_sf"/>
</dbReference>
<dbReference type="STRING" id="41875.K8EJV4"/>
<dbReference type="Gene3D" id="3.30.1330.40">
    <property type="entry name" value="RutC-like"/>
    <property type="match status" value="2"/>
</dbReference>
<evidence type="ECO:0000256" key="6">
    <source>
        <dbReference type="ARBA" id="ARBA00022840"/>
    </source>
</evidence>
<dbReference type="Pfam" id="PF01902">
    <property type="entry name" value="Diphthami_syn_2"/>
    <property type="match status" value="1"/>
</dbReference>
<organism evidence="12 13">
    <name type="scientific">Bathycoccus prasinos</name>
    <dbReference type="NCBI Taxonomy" id="41875"/>
    <lineage>
        <taxon>Eukaryota</taxon>
        <taxon>Viridiplantae</taxon>
        <taxon>Chlorophyta</taxon>
        <taxon>Mamiellophyceae</taxon>
        <taxon>Mamiellales</taxon>
        <taxon>Bathycoccaceae</taxon>
        <taxon>Bathycoccus</taxon>
    </lineage>
</organism>
<protein>
    <recommendedName>
        <fullName evidence="3">Diphthine--ammonia ligase</fullName>
        <ecNumber evidence="2">6.3.1.14</ecNumber>
    </recommendedName>
    <alternativeName>
        <fullName evidence="7">Diphthamide synthase</fullName>
    </alternativeName>
    <alternativeName>
        <fullName evidence="8">Diphthamide synthetase</fullName>
    </alternativeName>
</protein>
<evidence type="ECO:0000256" key="1">
    <source>
        <dbReference type="ARBA" id="ARBA00005156"/>
    </source>
</evidence>
<evidence type="ECO:0000256" key="4">
    <source>
        <dbReference type="ARBA" id="ARBA00022598"/>
    </source>
</evidence>
<evidence type="ECO:0000256" key="5">
    <source>
        <dbReference type="ARBA" id="ARBA00022741"/>
    </source>
</evidence>
<proteinExistence type="predicted"/>
<evidence type="ECO:0000256" key="7">
    <source>
        <dbReference type="ARBA" id="ARBA00029814"/>
    </source>
</evidence>
<keyword evidence="13" id="KW-1185">Reference proteome</keyword>
<dbReference type="CDD" id="cd01994">
    <property type="entry name" value="AANH_PF0828-like"/>
    <property type="match status" value="1"/>
</dbReference>
<dbReference type="FunFam" id="3.40.50.620:FF:000145">
    <property type="entry name" value="ATP-binding domain containing protein"/>
    <property type="match status" value="1"/>
</dbReference>
<evidence type="ECO:0000256" key="10">
    <source>
        <dbReference type="SAM" id="MobiDB-lite"/>
    </source>
</evidence>
<dbReference type="KEGG" id="bpg:Bathy10g01150"/>